<organism evidence="2 3">
    <name type="scientific">Daedalea quercina L-15889</name>
    <dbReference type="NCBI Taxonomy" id="1314783"/>
    <lineage>
        <taxon>Eukaryota</taxon>
        <taxon>Fungi</taxon>
        <taxon>Dikarya</taxon>
        <taxon>Basidiomycota</taxon>
        <taxon>Agaricomycotina</taxon>
        <taxon>Agaricomycetes</taxon>
        <taxon>Polyporales</taxon>
        <taxon>Fomitopsis</taxon>
    </lineage>
</organism>
<sequence>MGCVQIRCPYPLLQVTVTYRIPSQMKRTQTADSVGVKYSAAKGTVTFGATESPAPGLPTFQTRFHFDPGAKFDSFLHFHASHAEYLYCEQGQIRVQIGDMVKIVGPEDGQLEIPAWTPHRWVTLGVDQETIVWERTDPNDGQKELFFRNLFSLVNDYGGMPPFLQMFKVFSDYDNYPIGTAWWQLALRSPIVWLTDAISLVATVVGYASVYKEYTPKHLLRG</sequence>
<dbReference type="EMBL" id="KV429151">
    <property type="protein sequence ID" value="KZT63887.1"/>
    <property type="molecule type" value="Genomic_DNA"/>
</dbReference>
<dbReference type="InterPro" id="IPR014710">
    <property type="entry name" value="RmlC-like_jellyroll"/>
</dbReference>
<evidence type="ECO:0000313" key="3">
    <source>
        <dbReference type="Proteomes" id="UP000076727"/>
    </source>
</evidence>
<keyword evidence="3" id="KW-1185">Reference proteome</keyword>
<proteinExistence type="predicted"/>
<dbReference type="Pfam" id="PF07883">
    <property type="entry name" value="Cupin_2"/>
    <property type="match status" value="1"/>
</dbReference>
<dbReference type="InterPro" id="IPR013096">
    <property type="entry name" value="Cupin_2"/>
</dbReference>
<dbReference type="OrthoDB" id="504210at2759"/>
<reference evidence="2 3" key="1">
    <citation type="journal article" date="2016" name="Mol. Biol. Evol.">
        <title>Comparative Genomics of Early-Diverging Mushroom-Forming Fungi Provides Insights into the Origins of Lignocellulose Decay Capabilities.</title>
        <authorList>
            <person name="Nagy L.G."/>
            <person name="Riley R."/>
            <person name="Tritt A."/>
            <person name="Adam C."/>
            <person name="Daum C."/>
            <person name="Floudas D."/>
            <person name="Sun H."/>
            <person name="Yadav J.S."/>
            <person name="Pangilinan J."/>
            <person name="Larsson K.H."/>
            <person name="Matsuura K."/>
            <person name="Barry K."/>
            <person name="Labutti K."/>
            <person name="Kuo R."/>
            <person name="Ohm R.A."/>
            <person name="Bhattacharya S.S."/>
            <person name="Shirouzu T."/>
            <person name="Yoshinaga Y."/>
            <person name="Martin F.M."/>
            <person name="Grigoriev I.V."/>
            <person name="Hibbett D.S."/>
        </authorList>
    </citation>
    <scope>NUCLEOTIDE SEQUENCE [LARGE SCALE GENOMIC DNA]</scope>
    <source>
        <strain evidence="2 3">L-15889</strain>
    </source>
</reference>
<dbReference type="Gene3D" id="2.60.120.10">
    <property type="entry name" value="Jelly Rolls"/>
    <property type="match status" value="1"/>
</dbReference>
<dbReference type="SUPFAM" id="SSF51182">
    <property type="entry name" value="RmlC-like cupins"/>
    <property type="match status" value="1"/>
</dbReference>
<evidence type="ECO:0000313" key="2">
    <source>
        <dbReference type="EMBL" id="KZT63887.1"/>
    </source>
</evidence>
<dbReference type="InterPro" id="IPR011051">
    <property type="entry name" value="RmlC_Cupin_sf"/>
</dbReference>
<protein>
    <recommendedName>
        <fullName evidence="1">Cupin type-2 domain-containing protein</fullName>
    </recommendedName>
</protein>
<feature type="domain" description="Cupin type-2" evidence="1">
    <location>
        <begin position="63"/>
        <end position="125"/>
    </location>
</feature>
<dbReference type="CDD" id="cd02208">
    <property type="entry name" value="cupin_RmlC-like"/>
    <property type="match status" value="1"/>
</dbReference>
<dbReference type="AlphaFoldDB" id="A0A165L367"/>
<evidence type="ECO:0000259" key="1">
    <source>
        <dbReference type="Pfam" id="PF07883"/>
    </source>
</evidence>
<name>A0A165L367_9APHY</name>
<accession>A0A165L367</accession>
<dbReference type="Proteomes" id="UP000076727">
    <property type="component" value="Unassembled WGS sequence"/>
</dbReference>
<gene>
    <name evidence="2" type="ORF">DAEQUDRAFT_733330</name>
</gene>